<feature type="compositionally biased region" description="Polar residues" evidence="1">
    <location>
        <begin position="316"/>
        <end position="338"/>
    </location>
</feature>
<dbReference type="GO" id="GO:0008270">
    <property type="term" value="F:zinc ion binding"/>
    <property type="evidence" value="ECO:0007669"/>
    <property type="project" value="InterPro"/>
</dbReference>
<accession>A0A1Y2CFZ2</accession>
<feature type="region of interest" description="Disordered" evidence="1">
    <location>
        <begin position="62"/>
        <end position="172"/>
    </location>
</feature>
<feature type="compositionally biased region" description="Low complexity" evidence="1">
    <location>
        <begin position="80"/>
        <end position="117"/>
    </location>
</feature>
<dbReference type="Proteomes" id="UP000193642">
    <property type="component" value="Unassembled WGS sequence"/>
</dbReference>
<dbReference type="InterPro" id="IPR009349">
    <property type="entry name" value="TRIP4/RQT4_C2HC5_Znf"/>
</dbReference>
<dbReference type="OrthoDB" id="338816at2759"/>
<evidence type="ECO:0000313" key="3">
    <source>
        <dbReference type="EMBL" id="ORY45225.1"/>
    </source>
</evidence>
<dbReference type="GO" id="GO:0180022">
    <property type="term" value="C:RQC-trigger complex"/>
    <property type="evidence" value="ECO:0007669"/>
    <property type="project" value="InterPro"/>
</dbReference>
<protein>
    <submittedName>
        <fullName evidence="3">Zf-C2HC5-domain-containing protein</fullName>
    </submittedName>
</protein>
<dbReference type="STRING" id="329046.A0A1Y2CFZ2"/>
<dbReference type="GO" id="GO:0045893">
    <property type="term" value="P:positive regulation of DNA-templated transcription"/>
    <property type="evidence" value="ECO:0007669"/>
    <property type="project" value="TreeGrafter"/>
</dbReference>
<feature type="region of interest" description="Disordered" evidence="1">
    <location>
        <begin position="307"/>
        <end position="338"/>
    </location>
</feature>
<dbReference type="InterPro" id="IPR039128">
    <property type="entry name" value="TRIP4-like"/>
</dbReference>
<keyword evidence="4" id="KW-1185">Reference proteome</keyword>
<dbReference type="PANTHER" id="PTHR12963:SF4">
    <property type="entry name" value="ACTIVATING SIGNAL COINTEGRATOR 1"/>
    <property type="match status" value="1"/>
</dbReference>
<evidence type="ECO:0000313" key="4">
    <source>
        <dbReference type="Proteomes" id="UP000193642"/>
    </source>
</evidence>
<name>A0A1Y2CFZ2_9FUNG</name>
<dbReference type="GO" id="GO:0005634">
    <property type="term" value="C:nucleus"/>
    <property type="evidence" value="ECO:0007669"/>
    <property type="project" value="InterPro"/>
</dbReference>
<sequence length="338" mass="35831">MSLSNWTTEQLCKLLGLPAPAPGEASDLDPLVQEVLSLPPADAAAHLSQLLGDERAALDFISEFSQRRSAPATPTPTPTPTQQQQKKKSFASASASATPSSPSSPQQKQQSSIAQSAFKDPNRVYRKKDADENYFAPTTPKTNKDQPQPRPEPPATVTAPAPATAKKQSQKKKQYVVVTVDSLSANDKVGTLMGLNNRPLCECLAAKHGLLTNCLTCGKIVCNLEGPGPCPSCGSIVESAIQQVTMIQSRQSSYQVSPVHTATAASTSVNAKQGGTKSKAPAPGQHVVNRYGLVSSNEIKWRLKKAGEVGGKESWKTGSWNATSSQISKSGVRRSVNS</sequence>
<comment type="caution">
    <text evidence="3">The sequence shown here is derived from an EMBL/GenBank/DDBJ whole genome shotgun (WGS) entry which is preliminary data.</text>
</comment>
<evidence type="ECO:0000256" key="1">
    <source>
        <dbReference type="SAM" id="MobiDB-lite"/>
    </source>
</evidence>
<organism evidence="3 4">
    <name type="scientific">Rhizoclosmatium globosum</name>
    <dbReference type="NCBI Taxonomy" id="329046"/>
    <lineage>
        <taxon>Eukaryota</taxon>
        <taxon>Fungi</taxon>
        <taxon>Fungi incertae sedis</taxon>
        <taxon>Chytridiomycota</taxon>
        <taxon>Chytridiomycota incertae sedis</taxon>
        <taxon>Chytridiomycetes</taxon>
        <taxon>Chytridiales</taxon>
        <taxon>Chytriomycetaceae</taxon>
        <taxon>Rhizoclosmatium</taxon>
    </lineage>
</organism>
<feature type="domain" description="TRIP4/RQT4 C2HC5-type zinc finger" evidence="2">
    <location>
        <begin position="200"/>
        <end position="246"/>
    </location>
</feature>
<feature type="compositionally biased region" description="Low complexity" evidence="1">
    <location>
        <begin position="155"/>
        <end position="167"/>
    </location>
</feature>
<gene>
    <name evidence="3" type="ORF">BCR33DRAFT_716532</name>
</gene>
<dbReference type="GO" id="GO:0072344">
    <property type="term" value="P:rescue of stalled ribosome"/>
    <property type="evidence" value="ECO:0007669"/>
    <property type="project" value="InterPro"/>
</dbReference>
<dbReference type="EMBL" id="MCGO01000020">
    <property type="protein sequence ID" value="ORY45225.1"/>
    <property type="molecule type" value="Genomic_DNA"/>
</dbReference>
<proteinExistence type="predicted"/>
<reference evidence="3 4" key="1">
    <citation type="submission" date="2016-07" db="EMBL/GenBank/DDBJ databases">
        <title>Pervasive Adenine N6-methylation of Active Genes in Fungi.</title>
        <authorList>
            <consortium name="DOE Joint Genome Institute"/>
            <person name="Mondo S.J."/>
            <person name="Dannebaum R.O."/>
            <person name="Kuo R.C."/>
            <person name="Labutti K."/>
            <person name="Haridas S."/>
            <person name="Kuo A."/>
            <person name="Salamov A."/>
            <person name="Ahrendt S.R."/>
            <person name="Lipzen A."/>
            <person name="Sullivan W."/>
            <person name="Andreopoulos W.B."/>
            <person name="Clum A."/>
            <person name="Lindquist E."/>
            <person name="Daum C."/>
            <person name="Ramamoorthy G.K."/>
            <person name="Gryganskyi A."/>
            <person name="Culley D."/>
            <person name="Magnuson J.K."/>
            <person name="James T.Y."/>
            <person name="O'Malley M.A."/>
            <person name="Stajich J.E."/>
            <person name="Spatafora J.W."/>
            <person name="Visel A."/>
            <person name="Grigoriev I.V."/>
        </authorList>
    </citation>
    <scope>NUCLEOTIDE SEQUENCE [LARGE SCALE GENOMIC DNA]</scope>
    <source>
        <strain evidence="3 4">JEL800</strain>
    </source>
</reference>
<feature type="compositionally biased region" description="Basic and acidic residues" evidence="1">
    <location>
        <begin position="120"/>
        <end position="131"/>
    </location>
</feature>
<dbReference type="PANTHER" id="PTHR12963">
    <property type="entry name" value="THYROID RECEPTOR INTERACTING PROTEIN RELATED"/>
    <property type="match status" value="1"/>
</dbReference>
<evidence type="ECO:0000259" key="2">
    <source>
        <dbReference type="Pfam" id="PF06221"/>
    </source>
</evidence>
<dbReference type="Pfam" id="PF06221">
    <property type="entry name" value="zf-C2HC5"/>
    <property type="match status" value="1"/>
</dbReference>
<dbReference type="AlphaFoldDB" id="A0A1Y2CFZ2"/>